<keyword evidence="6" id="KW-1133">Transmembrane helix</keyword>
<dbReference type="PROSITE" id="PS50885">
    <property type="entry name" value="HAMP"/>
    <property type="match status" value="1"/>
</dbReference>
<dbReference type="SUPFAM" id="SSF55874">
    <property type="entry name" value="ATPase domain of HSP90 chaperone/DNA topoisomerase II/histidine kinase"/>
    <property type="match status" value="1"/>
</dbReference>
<keyword evidence="3" id="KW-0808">Transferase</keyword>
<dbReference type="Pfam" id="PF06580">
    <property type="entry name" value="His_kinase"/>
    <property type="match status" value="1"/>
</dbReference>
<dbReference type="GO" id="GO:0000155">
    <property type="term" value="F:phosphorelay sensor kinase activity"/>
    <property type="evidence" value="ECO:0007669"/>
    <property type="project" value="InterPro"/>
</dbReference>
<evidence type="ECO:0000256" key="1">
    <source>
        <dbReference type="ARBA" id="ARBA00004370"/>
    </source>
</evidence>
<evidence type="ECO:0000256" key="2">
    <source>
        <dbReference type="ARBA" id="ARBA00022553"/>
    </source>
</evidence>
<dbReference type="CDD" id="cd06225">
    <property type="entry name" value="HAMP"/>
    <property type="match status" value="1"/>
</dbReference>
<dbReference type="Gene3D" id="3.30.565.10">
    <property type="entry name" value="Histidine kinase-like ATPase, C-terminal domain"/>
    <property type="match status" value="1"/>
</dbReference>
<keyword evidence="2" id="KW-0597">Phosphoprotein</keyword>
<keyword evidence="6" id="KW-0812">Transmembrane</keyword>
<evidence type="ECO:0000313" key="9">
    <source>
        <dbReference type="Proteomes" id="UP000184423"/>
    </source>
</evidence>
<organism evidence="8 9">
    <name type="scientific">Caloramator proteoclasticus DSM 10124</name>
    <dbReference type="NCBI Taxonomy" id="1121262"/>
    <lineage>
        <taxon>Bacteria</taxon>
        <taxon>Bacillati</taxon>
        <taxon>Bacillota</taxon>
        <taxon>Clostridia</taxon>
        <taxon>Eubacteriales</taxon>
        <taxon>Clostridiaceae</taxon>
        <taxon>Caloramator</taxon>
    </lineage>
</organism>
<comment type="subcellular location">
    <subcellularLocation>
        <location evidence="1">Membrane</location>
    </subcellularLocation>
</comment>
<dbReference type="Pfam" id="PF00672">
    <property type="entry name" value="HAMP"/>
    <property type="match status" value="1"/>
</dbReference>
<evidence type="ECO:0000256" key="3">
    <source>
        <dbReference type="ARBA" id="ARBA00022679"/>
    </source>
</evidence>
<dbReference type="SMART" id="SM00304">
    <property type="entry name" value="HAMP"/>
    <property type="match status" value="1"/>
</dbReference>
<feature type="coiled-coil region" evidence="5">
    <location>
        <begin position="254"/>
        <end position="282"/>
    </location>
</feature>
<sequence length="506" mass="58370">MNREFFKFFGIRKKLIIYFLFIILFLSSISLFSYYSADVVLNNTNTIIKDYIYINDVKNTVNSLITELEKYLTTASSESLLRYYDYYNRLQVISREIPRTLDYNEDKLILKDIGNMLDELLSETDKAVLAKRGRISSRYIANFERVTEIGEYINKYNNKLLDNTLKGGTERYQNINSNMRFIIILTFFAIIVSVIVTLYIAASATYRLIKPISELSKYAERITEGDLEVKLTQTHTGDETDILTGAFINMVESIKDYISELKKQAEMENKLKEQELQNLKMGSLLKEAELKYLQSQINPHFLFNTLNAAAQLSTIEGADKTSEFIENIAQLFRYNLKNIDDLVSLRDEIEHVINYIQILKMRFGNRIDFYTDIDELALDTKIPRITLQPIVENAYIHGLQNLERKGEIHLNVKAELDYVLIDIIDNGTGMDKECINAIICSNKDEEIAKKHVTGIGMKNVLERLELLFNIKDRSELISIESKIDEGTKVTLKIPRFNVGQGGLKVC</sequence>
<protein>
    <submittedName>
        <fullName evidence="8">Histidine kinase-, DNA gyrase B-, and HSP90-like ATPase</fullName>
    </submittedName>
</protein>
<reference evidence="9" key="1">
    <citation type="submission" date="2016-11" db="EMBL/GenBank/DDBJ databases">
        <authorList>
            <person name="Varghese N."/>
            <person name="Submissions S."/>
        </authorList>
    </citation>
    <scope>NUCLEOTIDE SEQUENCE [LARGE SCALE GENOMIC DNA]</scope>
    <source>
        <strain evidence="9">DSM 10124</strain>
    </source>
</reference>
<gene>
    <name evidence="8" type="ORF">SAMN02746091_02267</name>
</gene>
<dbReference type="RefSeq" id="WP_073249787.1">
    <property type="nucleotide sequence ID" value="NZ_FQVG01000056.1"/>
</dbReference>
<accession>A0A1M5AR47</accession>
<dbReference type="GO" id="GO:0016020">
    <property type="term" value="C:membrane"/>
    <property type="evidence" value="ECO:0007669"/>
    <property type="project" value="UniProtKB-SubCell"/>
</dbReference>
<feature type="domain" description="HAMP" evidence="7">
    <location>
        <begin position="206"/>
        <end position="259"/>
    </location>
</feature>
<dbReference type="SUPFAM" id="SSF158472">
    <property type="entry name" value="HAMP domain-like"/>
    <property type="match status" value="1"/>
</dbReference>
<keyword evidence="6" id="KW-0472">Membrane</keyword>
<feature type="transmembrane region" description="Helical" evidence="6">
    <location>
        <begin position="181"/>
        <end position="202"/>
    </location>
</feature>
<keyword evidence="5" id="KW-0175">Coiled coil</keyword>
<evidence type="ECO:0000256" key="5">
    <source>
        <dbReference type="SAM" id="Coils"/>
    </source>
</evidence>
<dbReference type="Pfam" id="PF02518">
    <property type="entry name" value="HATPase_c"/>
    <property type="match status" value="1"/>
</dbReference>
<dbReference type="EMBL" id="FQVG01000056">
    <property type="protein sequence ID" value="SHF32710.1"/>
    <property type="molecule type" value="Genomic_DNA"/>
</dbReference>
<dbReference type="AlphaFoldDB" id="A0A1M5AR47"/>
<keyword evidence="9" id="KW-1185">Reference proteome</keyword>
<keyword evidence="4 8" id="KW-0418">Kinase</keyword>
<evidence type="ECO:0000256" key="6">
    <source>
        <dbReference type="SAM" id="Phobius"/>
    </source>
</evidence>
<dbReference type="InterPro" id="IPR050640">
    <property type="entry name" value="Bact_2-comp_sensor_kinase"/>
</dbReference>
<dbReference type="InterPro" id="IPR010559">
    <property type="entry name" value="Sig_transdc_His_kin_internal"/>
</dbReference>
<evidence type="ECO:0000313" key="8">
    <source>
        <dbReference type="EMBL" id="SHF32710.1"/>
    </source>
</evidence>
<evidence type="ECO:0000259" key="7">
    <source>
        <dbReference type="PROSITE" id="PS50885"/>
    </source>
</evidence>
<name>A0A1M5AR47_9CLOT</name>
<feature type="transmembrane region" description="Helical" evidence="6">
    <location>
        <begin position="15"/>
        <end position="35"/>
    </location>
</feature>
<evidence type="ECO:0000256" key="4">
    <source>
        <dbReference type="ARBA" id="ARBA00022777"/>
    </source>
</evidence>
<dbReference type="InterPro" id="IPR003660">
    <property type="entry name" value="HAMP_dom"/>
</dbReference>
<dbReference type="InterPro" id="IPR036890">
    <property type="entry name" value="HATPase_C_sf"/>
</dbReference>
<proteinExistence type="predicted"/>
<dbReference type="InterPro" id="IPR003594">
    <property type="entry name" value="HATPase_dom"/>
</dbReference>
<dbReference type="Gene3D" id="6.10.340.10">
    <property type="match status" value="1"/>
</dbReference>
<dbReference type="Proteomes" id="UP000184423">
    <property type="component" value="Unassembled WGS sequence"/>
</dbReference>
<dbReference type="PANTHER" id="PTHR34220">
    <property type="entry name" value="SENSOR HISTIDINE KINASE YPDA"/>
    <property type="match status" value="1"/>
</dbReference>
<dbReference type="PANTHER" id="PTHR34220:SF7">
    <property type="entry name" value="SENSOR HISTIDINE KINASE YPDA"/>
    <property type="match status" value="1"/>
</dbReference>